<organism evidence="2 3">
    <name type="scientific">Acinetobacter pollinis</name>
    <dbReference type="NCBI Taxonomy" id="2605270"/>
    <lineage>
        <taxon>Bacteria</taxon>
        <taxon>Pseudomonadati</taxon>
        <taxon>Pseudomonadota</taxon>
        <taxon>Gammaproteobacteria</taxon>
        <taxon>Moraxellales</taxon>
        <taxon>Moraxellaceae</taxon>
        <taxon>Acinetobacter</taxon>
    </lineage>
</organism>
<evidence type="ECO:0000313" key="3">
    <source>
        <dbReference type="Proteomes" id="UP001339883"/>
    </source>
</evidence>
<reference evidence="2 3" key="1">
    <citation type="submission" date="2019-08" db="EMBL/GenBank/DDBJ databases">
        <title>Five species of Acinetobacter isolated from floral nectar and animal pollinators.</title>
        <authorList>
            <person name="Hendry T.A."/>
        </authorList>
    </citation>
    <scope>NUCLEOTIDE SEQUENCE [LARGE SCALE GENOMIC DNA]</scope>
    <source>
        <strain evidence="2 3">MD18.27</strain>
    </source>
</reference>
<gene>
    <name evidence="2" type="ORF">I2F25_04170</name>
</gene>
<dbReference type="RefSeq" id="WP_195772192.1">
    <property type="nucleotide sequence ID" value="NZ_VTDN01000003.1"/>
</dbReference>
<feature type="chain" id="PRO_5045412285" evidence="1">
    <location>
        <begin position="25"/>
        <end position="119"/>
    </location>
</feature>
<evidence type="ECO:0000313" key="2">
    <source>
        <dbReference type="EMBL" id="MEB5476255.1"/>
    </source>
</evidence>
<dbReference type="EMBL" id="VTDN01000003">
    <property type="protein sequence ID" value="MEB5476255.1"/>
    <property type="molecule type" value="Genomic_DNA"/>
</dbReference>
<keyword evidence="3" id="KW-1185">Reference proteome</keyword>
<keyword evidence="1" id="KW-0732">Signal</keyword>
<dbReference type="Proteomes" id="UP001339883">
    <property type="component" value="Unassembled WGS sequence"/>
</dbReference>
<name>A0ABU6DQY8_9GAMM</name>
<comment type="caution">
    <text evidence="2">The sequence shown here is derived from an EMBL/GenBank/DDBJ whole genome shotgun (WGS) entry which is preliminary data.</text>
</comment>
<proteinExistence type="predicted"/>
<sequence>MKNKFLTTMLCASLGLGMATIAQAHEHQDNNYNPHKFSQVCKGKTAGAPVSFAANGALWNGTCQTQFIPTKPTKALKGNEPELSSVCSSEPSSKSVNIAGKTFVGKCALAFTPPTPQHP</sequence>
<feature type="signal peptide" evidence="1">
    <location>
        <begin position="1"/>
        <end position="24"/>
    </location>
</feature>
<accession>A0ABU6DQY8</accession>
<evidence type="ECO:0000256" key="1">
    <source>
        <dbReference type="SAM" id="SignalP"/>
    </source>
</evidence>
<protein>
    <submittedName>
        <fullName evidence="2">Uncharacterized protein</fullName>
    </submittedName>
</protein>